<keyword evidence="5" id="KW-1185">Reference proteome</keyword>
<keyword evidence="1" id="KW-0472">Membrane</keyword>
<reference evidence="3 4" key="1">
    <citation type="submission" date="2017-01" db="EMBL/GenBank/DDBJ databases">
        <authorList>
            <person name="Mah S.A."/>
            <person name="Swanson W.J."/>
            <person name="Moy G.W."/>
            <person name="Vacquier V.D."/>
        </authorList>
    </citation>
    <scope>NUCLEOTIDE SEQUENCE [LARGE SCALE GENOMIC DNA]</scope>
    <source>
        <strain evidence="3 4">NIO-1016</strain>
    </source>
</reference>
<dbReference type="Proteomes" id="UP000186385">
    <property type="component" value="Unassembled WGS sequence"/>
</dbReference>
<reference evidence="2" key="3">
    <citation type="submission" date="2017-03" db="EMBL/GenBank/DDBJ databases">
        <authorList>
            <person name="Dastager S.G."/>
            <person name="Neurgaonkar P.S."/>
            <person name="Dharne M.S."/>
        </authorList>
    </citation>
    <scope>NUCLEOTIDE SEQUENCE</scope>
    <source>
        <strain evidence="2">DSM 25145</strain>
    </source>
</reference>
<evidence type="ECO:0000313" key="2">
    <source>
        <dbReference type="EMBL" id="OXS80536.1"/>
    </source>
</evidence>
<dbReference type="EMBL" id="FTLX01000001">
    <property type="protein sequence ID" value="SIQ09850.1"/>
    <property type="molecule type" value="Genomic_DNA"/>
</dbReference>
<keyword evidence="1" id="KW-0812">Transmembrane</keyword>
<evidence type="ECO:0000313" key="3">
    <source>
        <dbReference type="EMBL" id="SIQ09850.1"/>
    </source>
</evidence>
<dbReference type="Proteomes" id="UP000215545">
    <property type="component" value="Unassembled WGS sequence"/>
</dbReference>
<organism evidence="3 4">
    <name type="scientific">Domibacillus enclensis</name>
    <dbReference type="NCBI Taxonomy" id="1017273"/>
    <lineage>
        <taxon>Bacteria</taxon>
        <taxon>Bacillati</taxon>
        <taxon>Bacillota</taxon>
        <taxon>Bacilli</taxon>
        <taxon>Bacillales</taxon>
        <taxon>Bacillaceae</taxon>
        <taxon>Domibacillus</taxon>
    </lineage>
</organism>
<keyword evidence="1" id="KW-1133">Transmembrane helix</keyword>
<evidence type="ECO:0000256" key="1">
    <source>
        <dbReference type="SAM" id="Phobius"/>
    </source>
</evidence>
<gene>
    <name evidence="2" type="ORF">B1B05_03385</name>
    <name evidence="3" type="ORF">SAMN05443094_101696</name>
</gene>
<proteinExistence type="predicted"/>
<dbReference type="RefSeq" id="WP_045849811.1">
    <property type="nucleotide sequence ID" value="NZ_FTLX01000001.1"/>
</dbReference>
<evidence type="ECO:0000313" key="5">
    <source>
        <dbReference type="Proteomes" id="UP000215545"/>
    </source>
</evidence>
<dbReference type="EMBL" id="MWSK01000001">
    <property type="protein sequence ID" value="OXS80536.1"/>
    <property type="molecule type" value="Genomic_DNA"/>
</dbReference>
<dbReference type="AlphaFoldDB" id="A0A1N6PZU1"/>
<dbReference type="STRING" id="1017273.SAMN05443094_101696"/>
<protein>
    <submittedName>
        <fullName evidence="3">Sporulation related domain-containing protein</fullName>
    </submittedName>
</protein>
<accession>A0A1N6PZU1</accession>
<reference evidence="5" key="2">
    <citation type="submission" date="2017-03" db="EMBL/GenBank/DDBJ databases">
        <title>Bacillus sp. V-88(T) DSM27956, whole genome shotgun sequencing project.</title>
        <authorList>
            <person name="Dastager S.G."/>
            <person name="Neurgaonkar P.S."/>
            <person name="Dharne M.S."/>
        </authorList>
    </citation>
    <scope>NUCLEOTIDE SEQUENCE [LARGE SCALE GENOMIC DNA]</scope>
    <source>
        <strain evidence="5">DSM 25145</strain>
    </source>
</reference>
<feature type="transmembrane region" description="Helical" evidence="1">
    <location>
        <begin position="35"/>
        <end position="54"/>
    </location>
</feature>
<sequence>MEEPDWTRHSSDVLVWHMPGEETAAPKKKPVLKTAASVGIIFSALITGSTFGFLMMSAVPKQAEEETASRAPAVTAPAEQAQQSVQTPVEKAVSLFIVQGGVYSTAEAAQQAAASSRQLSAVIPSDGQYSMIYGAFFAKSEADDVEKRLEADGAAAYVKETKATVTSEEEEALRKAAASQQLDQMATILSP</sequence>
<name>A0A1N6PZU1_9BACI</name>
<evidence type="ECO:0000313" key="4">
    <source>
        <dbReference type="Proteomes" id="UP000186385"/>
    </source>
</evidence>